<evidence type="ECO:0000256" key="3">
    <source>
        <dbReference type="ARBA" id="ARBA00022630"/>
    </source>
</evidence>
<dbReference type="InterPro" id="IPR046373">
    <property type="entry name" value="Acyl-CoA_Oxase/DH_mid-dom_sf"/>
</dbReference>
<dbReference type="InterPro" id="IPR037069">
    <property type="entry name" value="AcylCoA_DH/ox_N_sf"/>
</dbReference>
<sequence length="394" mass="42789">MVSNSILTPRLTEAHRDLSRRASDCLTPQWLEQWRTAPGGHIRKDAWRELARRGLMGVSLPVEYSGQGLGLLGALVLGEALAGVGDGGLALGMHVQNEIACDWLVSAQDDELRDRFLPGLVSGELVACQCDTDPSAQEPATAVIVGDEVVVTGRKKFVVNGANADLCFVSVQLEGEPAIVLVEKATSGVRVTEVYDKFGTRSVDSALVEFDSARVPVRQVISRRGISQLMRWNRVMSRMRFLIAADAFFTHRMLLEHIVRHTTTRELGGRPLAQWPVNQHALARARADQELMEAGLTECFLRLTDGGSTVPEIAELKWFCVEKATELASLSTDLEGGAGYMWGSTALHAHAQLRGLRMSGGSQTTMLTIANHSMACRAELDAPALAAAPGRRRG</sequence>
<organism evidence="10 11">
    <name type="scientific">Streptomyces uncialis</name>
    <dbReference type="NCBI Taxonomy" id="1048205"/>
    <lineage>
        <taxon>Bacteria</taxon>
        <taxon>Bacillati</taxon>
        <taxon>Actinomycetota</taxon>
        <taxon>Actinomycetes</taxon>
        <taxon>Kitasatosporales</taxon>
        <taxon>Streptomycetaceae</taxon>
        <taxon>Streptomyces</taxon>
    </lineage>
</organism>
<dbReference type="PANTHER" id="PTHR48083">
    <property type="entry name" value="MEDIUM-CHAIN SPECIFIC ACYL-COA DEHYDROGENASE, MITOCHONDRIAL-RELATED"/>
    <property type="match status" value="1"/>
</dbReference>
<name>A0A1Q4V9E7_9ACTN</name>
<dbReference type="InterPro" id="IPR050741">
    <property type="entry name" value="Acyl-CoA_dehydrogenase"/>
</dbReference>
<dbReference type="InterPro" id="IPR006091">
    <property type="entry name" value="Acyl-CoA_Oxase/DH_mid-dom"/>
</dbReference>
<comment type="cofactor">
    <cofactor evidence="1 6">
        <name>FAD</name>
        <dbReference type="ChEBI" id="CHEBI:57692"/>
    </cofactor>
</comment>
<evidence type="ECO:0000256" key="6">
    <source>
        <dbReference type="RuleBase" id="RU362125"/>
    </source>
</evidence>
<evidence type="ECO:0000259" key="7">
    <source>
        <dbReference type="Pfam" id="PF00441"/>
    </source>
</evidence>
<dbReference type="Gene3D" id="1.10.540.10">
    <property type="entry name" value="Acyl-CoA dehydrogenase/oxidase, N-terminal domain"/>
    <property type="match status" value="1"/>
</dbReference>
<dbReference type="GO" id="GO:0003995">
    <property type="term" value="F:acyl-CoA dehydrogenase activity"/>
    <property type="evidence" value="ECO:0007669"/>
    <property type="project" value="TreeGrafter"/>
</dbReference>
<keyword evidence="5 6" id="KW-0560">Oxidoreductase</keyword>
<evidence type="ECO:0008006" key="12">
    <source>
        <dbReference type="Google" id="ProtNLM"/>
    </source>
</evidence>
<gene>
    <name evidence="10" type="ORF">AB852_09030</name>
</gene>
<dbReference type="STRING" id="1048205.AB852_09030"/>
<keyword evidence="3 6" id="KW-0285">Flavoprotein</keyword>
<dbReference type="GO" id="GO:0005737">
    <property type="term" value="C:cytoplasm"/>
    <property type="evidence" value="ECO:0007669"/>
    <property type="project" value="TreeGrafter"/>
</dbReference>
<dbReference type="InterPro" id="IPR009075">
    <property type="entry name" value="AcylCo_DH/oxidase_C"/>
</dbReference>
<dbReference type="InterPro" id="IPR013786">
    <property type="entry name" value="AcylCoA_DH/ox_N"/>
</dbReference>
<protein>
    <recommendedName>
        <fullName evidence="12">Acyl-CoA dehydrogenase</fullName>
    </recommendedName>
</protein>
<dbReference type="Pfam" id="PF02770">
    <property type="entry name" value="Acyl-CoA_dh_M"/>
    <property type="match status" value="1"/>
</dbReference>
<dbReference type="Gene3D" id="2.40.110.10">
    <property type="entry name" value="Butyryl-CoA Dehydrogenase, subunit A, domain 2"/>
    <property type="match status" value="1"/>
</dbReference>
<dbReference type="AlphaFoldDB" id="A0A1Q4V9E7"/>
<feature type="domain" description="Acyl-CoA dehydrogenase/oxidase C-terminal" evidence="7">
    <location>
        <begin position="235"/>
        <end position="371"/>
    </location>
</feature>
<evidence type="ECO:0000256" key="1">
    <source>
        <dbReference type="ARBA" id="ARBA00001974"/>
    </source>
</evidence>
<dbReference type="Gene3D" id="1.20.140.10">
    <property type="entry name" value="Butyryl-CoA Dehydrogenase, subunit A, domain 3"/>
    <property type="match status" value="1"/>
</dbReference>
<dbReference type="InterPro" id="IPR036250">
    <property type="entry name" value="AcylCo_DH-like_C"/>
</dbReference>
<dbReference type="Pfam" id="PF02771">
    <property type="entry name" value="Acyl-CoA_dh_N"/>
    <property type="match status" value="1"/>
</dbReference>
<dbReference type="Pfam" id="PF00441">
    <property type="entry name" value="Acyl-CoA_dh_1"/>
    <property type="match status" value="1"/>
</dbReference>
<keyword evidence="4 6" id="KW-0274">FAD</keyword>
<dbReference type="EMBL" id="LFBV01000002">
    <property type="protein sequence ID" value="OKH94435.1"/>
    <property type="molecule type" value="Genomic_DNA"/>
</dbReference>
<dbReference type="Proteomes" id="UP000186455">
    <property type="component" value="Unassembled WGS sequence"/>
</dbReference>
<dbReference type="PANTHER" id="PTHR48083:SF2">
    <property type="entry name" value="MEDIUM-CHAIN SPECIFIC ACYL-COA DEHYDROGENASE, MITOCHONDRIAL"/>
    <property type="match status" value="1"/>
</dbReference>
<feature type="domain" description="Acyl-CoA dehydrogenase/oxidase N-terminal" evidence="9">
    <location>
        <begin position="22"/>
        <end position="124"/>
    </location>
</feature>
<accession>A0A1Q4V9E7</accession>
<reference evidence="10 11" key="1">
    <citation type="submission" date="2015-06" db="EMBL/GenBank/DDBJ databases">
        <title>Cloning and characterization of the uncialamcin biosynthetic gene cluster.</title>
        <authorList>
            <person name="Yan X."/>
            <person name="Huang T."/>
            <person name="Ge H."/>
            <person name="Shen B."/>
        </authorList>
    </citation>
    <scope>NUCLEOTIDE SEQUENCE [LARGE SCALE GENOMIC DNA]</scope>
    <source>
        <strain evidence="10 11">DCA2648</strain>
    </source>
</reference>
<proteinExistence type="inferred from homology"/>
<evidence type="ECO:0000256" key="5">
    <source>
        <dbReference type="ARBA" id="ARBA00023002"/>
    </source>
</evidence>
<evidence type="ECO:0000259" key="9">
    <source>
        <dbReference type="Pfam" id="PF02771"/>
    </source>
</evidence>
<comment type="similarity">
    <text evidence="2 6">Belongs to the acyl-CoA dehydrogenase family.</text>
</comment>
<dbReference type="SUPFAM" id="SSF56645">
    <property type="entry name" value="Acyl-CoA dehydrogenase NM domain-like"/>
    <property type="match status" value="1"/>
</dbReference>
<dbReference type="GO" id="GO:0033539">
    <property type="term" value="P:fatty acid beta-oxidation using acyl-CoA dehydrogenase"/>
    <property type="evidence" value="ECO:0007669"/>
    <property type="project" value="TreeGrafter"/>
</dbReference>
<evidence type="ECO:0000256" key="2">
    <source>
        <dbReference type="ARBA" id="ARBA00009347"/>
    </source>
</evidence>
<dbReference type="InterPro" id="IPR009100">
    <property type="entry name" value="AcylCoA_DH/oxidase_NM_dom_sf"/>
</dbReference>
<evidence type="ECO:0000313" key="10">
    <source>
        <dbReference type="EMBL" id="OKH94435.1"/>
    </source>
</evidence>
<comment type="caution">
    <text evidence="10">The sequence shown here is derived from an EMBL/GenBank/DDBJ whole genome shotgun (WGS) entry which is preliminary data.</text>
</comment>
<feature type="domain" description="Acyl-CoA oxidase/dehydrogenase middle" evidence="8">
    <location>
        <begin position="137"/>
        <end position="212"/>
    </location>
</feature>
<dbReference type="SUPFAM" id="SSF47203">
    <property type="entry name" value="Acyl-CoA dehydrogenase C-terminal domain-like"/>
    <property type="match status" value="1"/>
</dbReference>
<dbReference type="GO" id="GO:0050660">
    <property type="term" value="F:flavin adenine dinucleotide binding"/>
    <property type="evidence" value="ECO:0007669"/>
    <property type="project" value="InterPro"/>
</dbReference>
<evidence type="ECO:0000256" key="4">
    <source>
        <dbReference type="ARBA" id="ARBA00022827"/>
    </source>
</evidence>
<evidence type="ECO:0000259" key="8">
    <source>
        <dbReference type="Pfam" id="PF02770"/>
    </source>
</evidence>
<keyword evidence="11" id="KW-1185">Reference proteome</keyword>
<evidence type="ECO:0000313" key="11">
    <source>
        <dbReference type="Proteomes" id="UP000186455"/>
    </source>
</evidence>